<dbReference type="AlphaFoldDB" id="A0A438EMS3"/>
<dbReference type="EMBL" id="QGNW01001235">
    <property type="protein sequence ID" value="RVW49043.1"/>
    <property type="molecule type" value="Genomic_DNA"/>
</dbReference>
<evidence type="ECO:0000256" key="1">
    <source>
        <dbReference type="SAM" id="MobiDB-lite"/>
    </source>
</evidence>
<reference evidence="2 3" key="1">
    <citation type="journal article" date="2018" name="PLoS Genet.">
        <title>Population sequencing reveals clonal diversity and ancestral inbreeding in the grapevine cultivar Chardonnay.</title>
        <authorList>
            <person name="Roach M.J."/>
            <person name="Johnson D.L."/>
            <person name="Bohlmann J."/>
            <person name="van Vuuren H.J."/>
            <person name="Jones S.J."/>
            <person name="Pretorius I.S."/>
            <person name="Schmidt S.A."/>
            <person name="Borneman A.R."/>
        </authorList>
    </citation>
    <scope>NUCLEOTIDE SEQUENCE [LARGE SCALE GENOMIC DNA]</scope>
    <source>
        <strain evidence="3">cv. Chardonnay</strain>
        <tissue evidence="2">Leaf</tissue>
    </source>
</reference>
<name>A0A438EMS3_VITVI</name>
<proteinExistence type="predicted"/>
<comment type="caution">
    <text evidence="2">The sequence shown here is derived from an EMBL/GenBank/DDBJ whole genome shotgun (WGS) entry which is preliminary data.</text>
</comment>
<evidence type="ECO:0000313" key="2">
    <source>
        <dbReference type="EMBL" id="RVW49043.1"/>
    </source>
</evidence>
<dbReference type="Proteomes" id="UP000288805">
    <property type="component" value="Unassembled WGS sequence"/>
</dbReference>
<evidence type="ECO:0000313" key="3">
    <source>
        <dbReference type="Proteomes" id="UP000288805"/>
    </source>
</evidence>
<sequence>MVGDCTMVFNSSLHGEGQRSRGWDEGEDLSCTSGRMESEEEKCADEGLQVPFEGPTLPAHAAVESVLSGHGGCSIVGAVEKVPSESLDMAVRTMGLLSKVKEGDSCEESLALYQPRFSNVKEAQA</sequence>
<protein>
    <submittedName>
        <fullName evidence="2">Uncharacterized protein</fullName>
    </submittedName>
</protein>
<gene>
    <name evidence="2" type="ORF">CK203_080977</name>
</gene>
<organism evidence="2 3">
    <name type="scientific">Vitis vinifera</name>
    <name type="common">Grape</name>
    <dbReference type="NCBI Taxonomy" id="29760"/>
    <lineage>
        <taxon>Eukaryota</taxon>
        <taxon>Viridiplantae</taxon>
        <taxon>Streptophyta</taxon>
        <taxon>Embryophyta</taxon>
        <taxon>Tracheophyta</taxon>
        <taxon>Spermatophyta</taxon>
        <taxon>Magnoliopsida</taxon>
        <taxon>eudicotyledons</taxon>
        <taxon>Gunneridae</taxon>
        <taxon>Pentapetalae</taxon>
        <taxon>rosids</taxon>
        <taxon>Vitales</taxon>
        <taxon>Vitaceae</taxon>
        <taxon>Viteae</taxon>
        <taxon>Vitis</taxon>
    </lineage>
</organism>
<accession>A0A438EMS3</accession>
<feature type="region of interest" description="Disordered" evidence="1">
    <location>
        <begin position="13"/>
        <end position="45"/>
    </location>
</feature>